<keyword evidence="1" id="KW-0812">Transmembrane</keyword>
<dbReference type="InterPro" id="IPR007487">
    <property type="entry name" value="ABC_transpt-TYRBP-like"/>
</dbReference>
<reference evidence="2 3" key="1">
    <citation type="journal article" date="2016" name="Nat. Commun.">
        <title>Thousands of microbial genomes shed light on interconnected biogeochemical processes in an aquifer system.</title>
        <authorList>
            <person name="Anantharaman K."/>
            <person name="Brown C.T."/>
            <person name="Hug L.A."/>
            <person name="Sharon I."/>
            <person name="Castelle C.J."/>
            <person name="Probst A.J."/>
            <person name="Thomas B.C."/>
            <person name="Singh A."/>
            <person name="Wilkins M.J."/>
            <person name="Karaoz U."/>
            <person name="Brodie E.L."/>
            <person name="Williams K.H."/>
            <person name="Hubbard S.S."/>
            <person name="Banfield J.F."/>
        </authorList>
    </citation>
    <scope>NUCLEOTIDE SEQUENCE [LARGE SCALE GENOMIC DNA]</scope>
</reference>
<proteinExistence type="predicted"/>
<dbReference type="Proteomes" id="UP000178222">
    <property type="component" value="Unassembled WGS sequence"/>
</dbReference>
<accession>A0A1G2S0J9</accession>
<evidence type="ECO:0008006" key="4">
    <source>
        <dbReference type="Google" id="ProtNLM"/>
    </source>
</evidence>
<dbReference type="PANTHER" id="PTHR35271">
    <property type="entry name" value="ABC TRANSPORTER, SUBSTRATE-BINDING LIPOPROTEIN-RELATED"/>
    <property type="match status" value="1"/>
</dbReference>
<sequence>MEQTEQVMQPTQKPSSSKFVYIVSVVLAFLFIFFLGAWWFLGRTSQLQEQPQPFRVVLPMWDSPPGRPLTEGFVKKMEELGYKEGIDIVYKRHGFLAPGPETLGVVRSIYESDLAEGIDLIFTAEWSDTKAAQEATQALGKPVPIVFGDVTNPIEFGFAETWASPGANLTGVSERRNDVVERALELFTATVPGIKKIGVGAQGFMLPDEPSVSYYKALLEQAEKMGIEIVEYTTDVPPGPSHKEEVIRVFDSIEEGEVDAWLHIPGHFFTNQQALEHQLALRLKIPFMLPAVEHNDETGELVGLFVYGADFVEKGEQAAVFADKILREGAHPSDIPLELPDRYILVINLKTAEAIGVTIPPEILELADRIIE</sequence>
<dbReference type="Pfam" id="PF04392">
    <property type="entry name" value="ABC_sub_bind"/>
    <property type="match status" value="1"/>
</dbReference>
<gene>
    <name evidence="2" type="ORF">A3J30_02770</name>
</gene>
<keyword evidence="1" id="KW-0472">Membrane</keyword>
<evidence type="ECO:0000313" key="2">
    <source>
        <dbReference type="EMBL" id="OHA77831.1"/>
    </source>
</evidence>
<comment type="caution">
    <text evidence="2">The sequence shown here is derived from an EMBL/GenBank/DDBJ whole genome shotgun (WGS) entry which is preliminary data.</text>
</comment>
<dbReference type="Gene3D" id="3.40.50.2300">
    <property type="match status" value="2"/>
</dbReference>
<name>A0A1G2S0J9_9BACT</name>
<protein>
    <recommendedName>
        <fullName evidence="4">ABC transporter substrate-binding protein</fullName>
    </recommendedName>
</protein>
<dbReference type="CDD" id="cd06325">
    <property type="entry name" value="PBP1_ABC_unchar_transporter"/>
    <property type="match status" value="1"/>
</dbReference>
<evidence type="ECO:0000256" key="1">
    <source>
        <dbReference type="SAM" id="Phobius"/>
    </source>
</evidence>
<keyword evidence="1" id="KW-1133">Transmembrane helix</keyword>
<feature type="transmembrane region" description="Helical" evidence="1">
    <location>
        <begin position="20"/>
        <end position="41"/>
    </location>
</feature>
<dbReference type="PANTHER" id="PTHR35271:SF1">
    <property type="entry name" value="ABC TRANSPORTER, SUBSTRATE-BINDING LIPOPROTEIN"/>
    <property type="match status" value="1"/>
</dbReference>
<dbReference type="EMBL" id="MHUL01000002">
    <property type="protein sequence ID" value="OHA77831.1"/>
    <property type="molecule type" value="Genomic_DNA"/>
</dbReference>
<organism evidence="2 3">
    <name type="scientific">Candidatus Wildermuthbacteria bacterium RIFCSPLOWO2_02_FULL_47_9c</name>
    <dbReference type="NCBI Taxonomy" id="1802466"/>
    <lineage>
        <taxon>Bacteria</taxon>
        <taxon>Candidatus Wildermuthiibacteriota</taxon>
    </lineage>
</organism>
<evidence type="ECO:0000313" key="3">
    <source>
        <dbReference type="Proteomes" id="UP000178222"/>
    </source>
</evidence>
<dbReference type="AlphaFoldDB" id="A0A1G2S0J9"/>